<dbReference type="EMBL" id="FSRA01000001">
    <property type="protein sequence ID" value="SIN67023.1"/>
    <property type="molecule type" value="Genomic_DNA"/>
</dbReference>
<organism evidence="4 5">
    <name type="scientific">Chitinophaga niabensis</name>
    <dbReference type="NCBI Taxonomy" id="536979"/>
    <lineage>
        <taxon>Bacteria</taxon>
        <taxon>Pseudomonadati</taxon>
        <taxon>Bacteroidota</taxon>
        <taxon>Chitinophagia</taxon>
        <taxon>Chitinophagales</taxon>
        <taxon>Chitinophagaceae</taxon>
        <taxon>Chitinophaga</taxon>
    </lineage>
</organism>
<keyword evidence="5" id="KW-1185">Reference proteome</keyword>
<dbReference type="InterPro" id="IPR015424">
    <property type="entry name" value="PyrdxlP-dep_Trfase"/>
</dbReference>
<dbReference type="GO" id="GO:0030170">
    <property type="term" value="F:pyridoxal phosphate binding"/>
    <property type="evidence" value="ECO:0007669"/>
    <property type="project" value="InterPro"/>
</dbReference>
<dbReference type="InterPro" id="IPR015421">
    <property type="entry name" value="PyrdxlP-dep_Trfase_major"/>
</dbReference>
<name>A0A1N6D8K1_9BACT</name>
<dbReference type="STRING" id="536979.SAMN04488055_0445"/>
<evidence type="ECO:0000313" key="4">
    <source>
        <dbReference type="EMBL" id="SIN67023.1"/>
    </source>
</evidence>
<sequence length="354" mass="38720">MIKITENTPGRTALVDGRTCLYFSGFSYLGMHSSHTFRDLLAVGIGRFGSVYPSSRISNLQLKLYEEVEHALAVLLHQQSAVCFSSGYLAAQAAVTYAATKGEVLFAPGTHPALQYPGALVPAGQWNDWITTVVEMVNKGTDDQYVIVSDAVNPLTATINDFEALRQIEKKVMVLIDDSHGAGILGEKGEGSISILPDNPALHYMITASMAKAFSLEGGFVAGHAADIAAIRRLPLFTASTPIIPAYAYTFLHAAGAYATARKRLKDLIIEFKRLNTGITGIHHPHQLPVFVLEDKKEKENVYTYLLSRDTFISSFAYPDPLGQRIHRVILSALHTHTDLNILSTQLAQFYPSV</sequence>
<dbReference type="PANTHER" id="PTHR13693">
    <property type="entry name" value="CLASS II AMINOTRANSFERASE/8-AMINO-7-OXONONANOATE SYNTHASE"/>
    <property type="match status" value="1"/>
</dbReference>
<reference evidence="5" key="1">
    <citation type="submission" date="2016-11" db="EMBL/GenBank/DDBJ databases">
        <authorList>
            <person name="Varghese N."/>
            <person name="Submissions S."/>
        </authorList>
    </citation>
    <scope>NUCLEOTIDE SEQUENCE [LARGE SCALE GENOMIC DNA]</scope>
    <source>
        <strain evidence="5">DSM 24787</strain>
    </source>
</reference>
<proteinExistence type="predicted"/>
<dbReference type="InterPro" id="IPR015422">
    <property type="entry name" value="PyrdxlP-dep_Trfase_small"/>
</dbReference>
<dbReference type="Gene3D" id="3.90.1150.10">
    <property type="entry name" value="Aspartate Aminotransferase, domain 1"/>
    <property type="match status" value="1"/>
</dbReference>
<dbReference type="RefSeq" id="WP_074237536.1">
    <property type="nucleotide sequence ID" value="NZ_FSRA01000001.1"/>
</dbReference>
<evidence type="ECO:0000256" key="2">
    <source>
        <dbReference type="ARBA" id="ARBA00022679"/>
    </source>
</evidence>
<gene>
    <name evidence="4" type="ORF">SAMN04488055_0445</name>
</gene>
<dbReference type="Pfam" id="PF00155">
    <property type="entry name" value="Aminotran_1_2"/>
    <property type="match status" value="1"/>
</dbReference>
<evidence type="ECO:0000256" key="1">
    <source>
        <dbReference type="ARBA" id="ARBA00001933"/>
    </source>
</evidence>
<dbReference type="SUPFAM" id="SSF53383">
    <property type="entry name" value="PLP-dependent transferases"/>
    <property type="match status" value="1"/>
</dbReference>
<evidence type="ECO:0000313" key="5">
    <source>
        <dbReference type="Proteomes" id="UP000185003"/>
    </source>
</evidence>
<dbReference type="InterPro" id="IPR004839">
    <property type="entry name" value="Aminotransferase_I/II_large"/>
</dbReference>
<dbReference type="AlphaFoldDB" id="A0A1N6D8K1"/>
<dbReference type="Proteomes" id="UP000185003">
    <property type="component" value="Unassembled WGS sequence"/>
</dbReference>
<dbReference type="Gene3D" id="3.40.640.10">
    <property type="entry name" value="Type I PLP-dependent aspartate aminotransferase-like (Major domain)"/>
    <property type="match status" value="1"/>
</dbReference>
<protein>
    <submittedName>
        <fullName evidence="4">7-keto-8-aminopelargonate synthetase</fullName>
    </submittedName>
</protein>
<dbReference type="InterPro" id="IPR050087">
    <property type="entry name" value="AON_synthase_class-II"/>
</dbReference>
<accession>A0A1N6D8K1</accession>
<evidence type="ECO:0000259" key="3">
    <source>
        <dbReference type="Pfam" id="PF00155"/>
    </source>
</evidence>
<keyword evidence="2" id="KW-0808">Transferase</keyword>
<dbReference type="OrthoDB" id="846426at2"/>
<comment type="cofactor">
    <cofactor evidence="1">
        <name>pyridoxal 5'-phosphate</name>
        <dbReference type="ChEBI" id="CHEBI:597326"/>
    </cofactor>
</comment>
<feature type="domain" description="Aminotransferase class I/classII large" evidence="3">
    <location>
        <begin position="63"/>
        <end position="341"/>
    </location>
</feature>
<dbReference type="GO" id="GO:0016740">
    <property type="term" value="F:transferase activity"/>
    <property type="evidence" value="ECO:0007669"/>
    <property type="project" value="UniProtKB-KW"/>
</dbReference>